<reference evidence="5 6" key="1">
    <citation type="journal article" date="2018" name="Sci. Rep.">
        <title>Comparative genomics provides insights into the lifestyle and reveals functional heterogeneity of dark septate endophytic fungi.</title>
        <authorList>
            <person name="Knapp D.G."/>
            <person name="Nemeth J.B."/>
            <person name="Barry K."/>
            <person name="Hainaut M."/>
            <person name="Henrissat B."/>
            <person name="Johnson J."/>
            <person name="Kuo A."/>
            <person name="Lim J.H.P."/>
            <person name="Lipzen A."/>
            <person name="Nolan M."/>
            <person name="Ohm R.A."/>
            <person name="Tamas L."/>
            <person name="Grigoriev I.V."/>
            <person name="Spatafora J.W."/>
            <person name="Nagy L.G."/>
            <person name="Kovacs G.M."/>
        </authorList>
    </citation>
    <scope>NUCLEOTIDE SEQUENCE [LARGE SCALE GENOMIC DNA]</scope>
    <source>
        <strain evidence="5 6">DSE2036</strain>
    </source>
</reference>
<dbReference type="STRING" id="97972.A0A2V1DSF3"/>
<dbReference type="SUPFAM" id="SSF50129">
    <property type="entry name" value="GroES-like"/>
    <property type="match status" value="1"/>
</dbReference>
<dbReference type="Pfam" id="PF08240">
    <property type="entry name" value="ADH_N"/>
    <property type="match status" value="1"/>
</dbReference>
<comment type="similarity">
    <text evidence="1">Belongs to the zinc-containing alcohol dehydrogenase family.</text>
</comment>
<evidence type="ECO:0000256" key="1">
    <source>
        <dbReference type="ARBA" id="ARBA00008072"/>
    </source>
</evidence>
<keyword evidence="3" id="KW-0560">Oxidoreductase</keyword>
<dbReference type="InterPro" id="IPR020843">
    <property type="entry name" value="ER"/>
</dbReference>
<evidence type="ECO:0000256" key="3">
    <source>
        <dbReference type="ARBA" id="ARBA00023002"/>
    </source>
</evidence>
<evidence type="ECO:0000313" key="6">
    <source>
        <dbReference type="Proteomes" id="UP000244855"/>
    </source>
</evidence>
<proteinExistence type="inferred from homology"/>
<evidence type="ECO:0000259" key="4">
    <source>
        <dbReference type="SMART" id="SM00829"/>
    </source>
</evidence>
<keyword evidence="6" id="KW-1185">Reference proteome</keyword>
<dbReference type="PANTHER" id="PTHR45348">
    <property type="entry name" value="HYPOTHETICAL OXIDOREDUCTASE (EUROFUNG)"/>
    <property type="match status" value="1"/>
</dbReference>
<dbReference type="AlphaFoldDB" id="A0A2V1DSF3"/>
<dbReference type="InterPro" id="IPR036291">
    <property type="entry name" value="NAD(P)-bd_dom_sf"/>
</dbReference>
<dbReference type="InterPro" id="IPR011032">
    <property type="entry name" value="GroES-like_sf"/>
</dbReference>
<dbReference type="SMART" id="SM00829">
    <property type="entry name" value="PKS_ER"/>
    <property type="match status" value="1"/>
</dbReference>
<protein>
    <submittedName>
        <fullName evidence="5">Putative alcohol dehydrogenase</fullName>
    </submittedName>
</protein>
<evidence type="ECO:0000256" key="2">
    <source>
        <dbReference type="ARBA" id="ARBA00011245"/>
    </source>
</evidence>
<accession>A0A2V1DSF3</accession>
<evidence type="ECO:0000313" key="5">
    <source>
        <dbReference type="EMBL" id="PVI00145.1"/>
    </source>
</evidence>
<dbReference type="InterPro" id="IPR013154">
    <property type="entry name" value="ADH-like_N"/>
</dbReference>
<dbReference type="Gene3D" id="3.40.50.720">
    <property type="entry name" value="NAD(P)-binding Rossmann-like Domain"/>
    <property type="match status" value="1"/>
</dbReference>
<sequence>MASSNNRAARVSGVGKSLEIVDVQAPHPGTGQVLVRNHAVAIQPLDAKMLLTGYGPKLDYPAVFGTSGAGVIEKLGDGVTAFAVGDRIVFDTRAYVNPNDNLREGTWQKLVIADVKTAAKIGDTPFEQAVLIHYPLQTAVAALHLFLKMGKPGSGSSEDRVLVWGAGGAVGLYAAQYAKSVGHTVVVTASPRDSERQKKLGASAVIDYKASDAVEKLRDLGPFKYLFTGSGDPASQKALASLLPQPEGGQFGSVLAGDVALPANVQRVYGFFSGASQLDENAEYRGWYYQEYLPKVLREGLVEPAQFTKVPGGLEALQQACADVFEGKVRGKLIVNPQE</sequence>
<dbReference type="SUPFAM" id="SSF51735">
    <property type="entry name" value="NAD(P)-binding Rossmann-fold domains"/>
    <property type="match status" value="1"/>
</dbReference>
<dbReference type="GO" id="GO:0016651">
    <property type="term" value="F:oxidoreductase activity, acting on NAD(P)H"/>
    <property type="evidence" value="ECO:0007669"/>
    <property type="project" value="InterPro"/>
</dbReference>
<dbReference type="EMBL" id="KZ805378">
    <property type="protein sequence ID" value="PVI00145.1"/>
    <property type="molecule type" value="Genomic_DNA"/>
</dbReference>
<comment type="subunit">
    <text evidence="2">Monomer.</text>
</comment>
<dbReference type="CDD" id="cd08249">
    <property type="entry name" value="enoyl_reductase_like"/>
    <property type="match status" value="1"/>
</dbReference>
<gene>
    <name evidence="5" type="ORF">DM02DRAFT_728774</name>
</gene>
<dbReference type="Pfam" id="PF00107">
    <property type="entry name" value="ADH_zinc_N"/>
    <property type="match status" value="1"/>
</dbReference>
<organism evidence="5 6">
    <name type="scientific">Periconia macrospinosa</name>
    <dbReference type="NCBI Taxonomy" id="97972"/>
    <lineage>
        <taxon>Eukaryota</taxon>
        <taxon>Fungi</taxon>
        <taxon>Dikarya</taxon>
        <taxon>Ascomycota</taxon>
        <taxon>Pezizomycotina</taxon>
        <taxon>Dothideomycetes</taxon>
        <taxon>Pleosporomycetidae</taxon>
        <taxon>Pleosporales</taxon>
        <taxon>Massarineae</taxon>
        <taxon>Periconiaceae</taxon>
        <taxon>Periconia</taxon>
    </lineage>
</organism>
<dbReference type="Gene3D" id="3.90.180.10">
    <property type="entry name" value="Medium-chain alcohol dehydrogenases, catalytic domain"/>
    <property type="match status" value="1"/>
</dbReference>
<dbReference type="InterPro" id="IPR047122">
    <property type="entry name" value="Trans-enoyl_RdTase-like"/>
</dbReference>
<feature type="domain" description="Enoyl reductase (ER)" evidence="4">
    <location>
        <begin position="13"/>
        <end position="335"/>
    </location>
</feature>
<name>A0A2V1DSF3_9PLEO</name>
<dbReference type="OrthoDB" id="3509362at2759"/>
<dbReference type="PANTHER" id="PTHR45348:SF2">
    <property type="entry name" value="ZINC-TYPE ALCOHOL DEHYDROGENASE-LIKE PROTEIN C2E1P3.01"/>
    <property type="match status" value="1"/>
</dbReference>
<dbReference type="InterPro" id="IPR013149">
    <property type="entry name" value="ADH-like_C"/>
</dbReference>
<dbReference type="Proteomes" id="UP000244855">
    <property type="component" value="Unassembled WGS sequence"/>
</dbReference>